<sequence>MKLSEFDKYRFRLSLLEVAEKVIPKISKQKAPTKVQKEKIWLLAEMTDKVVRGEYPSLKQLSTETGHPVFLQVRMIYHKKLRVAVNFRTEEIKIQIYSDYTSLGKKRPIDDGTPFMILLGTNYYVREDNAWYILNNKSRLEKITVLNSEKTIKCSLKATYGDIIAAKREGSNEILFFKLDCGKEPNSKWLYFDTESGTLLGRTDSGRTSYLTDRYEVLSRTPLQPDELPPEIKITLLTEII</sequence>
<dbReference type="AlphaFoldDB" id="A0A7C2S6B0"/>
<evidence type="ECO:0000313" key="1">
    <source>
        <dbReference type="EMBL" id="HET20884.1"/>
    </source>
</evidence>
<organism evidence="1">
    <name type="scientific">Archaeoglobus fulgidus</name>
    <dbReference type="NCBI Taxonomy" id="2234"/>
    <lineage>
        <taxon>Archaea</taxon>
        <taxon>Methanobacteriati</taxon>
        <taxon>Methanobacteriota</taxon>
        <taxon>Archaeoglobi</taxon>
        <taxon>Archaeoglobales</taxon>
        <taxon>Archaeoglobaceae</taxon>
        <taxon>Archaeoglobus</taxon>
    </lineage>
</organism>
<dbReference type="EMBL" id="DSCQ01000025">
    <property type="protein sequence ID" value="HET20884.1"/>
    <property type="molecule type" value="Genomic_DNA"/>
</dbReference>
<comment type="caution">
    <text evidence="1">The sequence shown here is derived from an EMBL/GenBank/DDBJ whole genome shotgun (WGS) entry which is preliminary data.</text>
</comment>
<protein>
    <submittedName>
        <fullName evidence="1">Uncharacterized protein</fullName>
    </submittedName>
</protein>
<proteinExistence type="predicted"/>
<name>A0A7C2S6B0_ARCFL</name>
<reference evidence="1" key="1">
    <citation type="journal article" date="2020" name="mSystems">
        <title>Genome- and Community-Level Interaction Insights into Carbon Utilization and Element Cycling Functions of Hydrothermarchaeota in Hydrothermal Sediment.</title>
        <authorList>
            <person name="Zhou Z."/>
            <person name="Liu Y."/>
            <person name="Xu W."/>
            <person name="Pan J."/>
            <person name="Luo Z.H."/>
            <person name="Li M."/>
        </authorList>
    </citation>
    <scope>NUCLEOTIDE SEQUENCE [LARGE SCALE GENOMIC DNA]</scope>
    <source>
        <strain evidence="1">SpSt-12</strain>
    </source>
</reference>
<gene>
    <name evidence="1" type="ORF">ENN70_02010</name>
</gene>
<accession>A0A7C2S6B0</accession>